<name>A0A1Q9C973_SYMMI</name>
<gene>
    <name evidence="1" type="ORF">AK812_SmicGene40272</name>
</gene>
<evidence type="ECO:0000313" key="1">
    <source>
        <dbReference type="EMBL" id="OLP79435.1"/>
    </source>
</evidence>
<keyword evidence="2" id="KW-1185">Reference proteome</keyword>
<reference evidence="1 2" key="1">
    <citation type="submission" date="2016-02" db="EMBL/GenBank/DDBJ databases">
        <title>Genome analysis of coral dinoflagellate symbionts highlights evolutionary adaptations to a symbiotic lifestyle.</title>
        <authorList>
            <person name="Aranda M."/>
            <person name="Li Y."/>
            <person name="Liew Y.J."/>
            <person name="Baumgarten S."/>
            <person name="Simakov O."/>
            <person name="Wilson M."/>
            <person name="Piel J."/>
            <person name="Ashoor H."/>
            <person name="Bougouffa S."/>
            <person name="Bajic V.B."/>
            <person name="Ryu T."/>
            <person name="Ravasi T."/>
            <person name="Bayer T."/>
            <person name="Micklem G."/>
            <person name="Kim H."/>
            <person name="Bhak J."/>
            <person name="Lajeunesse T.C."/>
            <person name="Voolstra C.R."/>
        </authorList>
    </citation>
    <scope>NUCLEOTIDE SEQUENCE [LARGE SCALE GENOMIC DNA]</scope>
    <source>
        <strain evidence="1 2">CCMP2467</strain>
    </source>
</reference>
<dbReference type="EMBL" id="LSRX01001485">
    <property type="protein sequence ID" value="OLP79435.1"/>
    <property type="molecule type" value="Genomic_DNA"/>
</dbReference>
<organism evidence="1 2">
    <name type="scientific">Symbiodinium microadriaticum</name>
    <name type="common">Dinoflagellate</name>
    <name type="synonym">Zooxanthella microadriatica</name>
    <dbReference type="NCBI Taxonomy" id="2951"/>
    <lineage>
        <taxon>Eukaryota</taxon>
        <taxon>Sar</taxon>
        <taxon>Alveolata</taxon>
        <taxon>Dinophyceae</taxon>
        <taxon>Suessiales</taxon>
        <taxon>Symbiodiniaceae</taxon>
        <taxon>Symbiodinium</taxon>
    </lineage>
</organism>
<evidence type="ECO:0000313" key="2">
    <source>
        <dbReference type="Proteomes" id="UP000186817"/>
    </source>
</evidence>
<proteinExistence type="predicted"/>
<comment type="caution">
    <text evidence="1">The sequence shown here is derived from an EMBL/GenBank/DDBJ whole genome shotgun (WGS) entry which is preliminary data.</text>
</comment>
<accession>A0A1Q9C973</accession>
<sequence>MLRLAKIDELSADDIEQYTDVIPVFWLDEPTGYSGGKQPSQAAGEKATGWDPVLRQAHQVLCDGGKLLQLRMVCSWGFDIGEVQVHWLGRLRHLHAVFCDMSGVRRMGYLGATKPVPAKALAFKDLGPHVYMSTVAMIWQEFQNGAVFKESGIGESDVKTDLHKIYDVPDVLSEVDFVHL</sequence>
<dbReference type="AlphaFoldDB" id="A0A1Q9C973"/>
<protein>
    <submittedName>
        <fullName evidence="1">Uncharacterized protein</fullName>
    </submittedName>
</protein>
<dbReference type="Proteomes" id="UP000186817">
    <property type="component" value="Unassembled WGS sequence"/>
</dbReference>